<dbReference type="InterPro" id="IPR007284">
    <property type="entry name" value="Ground-like_dom"/>
</dbReference>
<sequence length="337" mass="37995">MRILFVISTLIPSCFSVCGQPICNPAGNLQTSYFPPVQTYQPYQQQQQQQAYQQPPSQQQQIAVHPPTFQYYYPTNSYAVAPQAYDDFEKELEKLKPAATIIKTEDEDNMATINGSSGELKATIAIGNATSGPSQAITYIREYSPYAPDAYLRPLPYRPMPYIPKGCPVIPPQYIRPAPYYPRGYVQPAVVQPQIYPGAYVTPPVVQPPRPAPILPPPINDCCGRCGAPCKFRSRKSVIALASKLFTAEFVPRREKDEEDEPKDPKCNSEKLKDLMDKYITRTVSLSKRLIQKNAESEFGGYFSVICSTDDFSYVARSETFCQHQKNDILCYAFKHK</sequence>
<dbReference type="AlphaFoldDB" id="A0A8S1ED89"/>
<dbReference type="Pfam" id="PF04155">
    <property type="entry name" value="Ground-like"/>
    <property type="match status" value="1"/>
</dbReference>
<name>A0A8S1ED89_9PELO</name>
<evidence type="ECO:0000313" key="4">
    <source>
        <dbReference type="Proteomes" id="UP000494206"/>
    </source>
</evidence>
<feature type="signal peptide" evidence="1">
    <location>
        <begin position="1"/>
        <end position="16"/>
    </location>
</feature>
<feature type="chain" id="PRO_5035914376" description="Ground-like domain-containing protein" evidence="1">
    <location>
        <begin position="17"/>
        <end position="337"/>
    </location>
</feature>
<dbReference type="EMBL" id="CADEPM010000001">
    <property type="protein sequence ID" value="CAB3398079.1"/>
    <property type="molecule type" value="Genomic_DNA"/>
</dbReference>
<proteinExistence type="predicted"/>
<reference evidence="3 4" key="1">
    <citation type="submission" date="2020-04" db="EMBL/GenBank/DDBJ databases">
        <authorList>
            <person name="Laetsch R D."/>
            <person name="Stevens L."/>
            <person name="Kumar S."/>
            <person name="Blaxter L. M."/>
        </authorList>
    </citation>
    <scope>NUCLEOTIDE SEQUENCE [LARGE SCALE GENOMIC DNA]</scope>
</reference>
<evidence type="ECO:0000313" key="3">
    <source>
        <dbReference type="EMBL" id="CAB3398079.1"/>
    </source>
</evidence>
<keyword evidence="4" id="KW-1185">Reference proteome</keyword>
<gene>
    <name evidence="3" type="ORF">CBOVIS_LOCUS1404</name>
</gene>
<dbReference type="OrthoDB" id="5819427at2759"/>
<feature type="domain" description="Ground-like" evidence="2">
    <location>
        <begin position="264"/>
        <end position="334"/>
    </location>
</feature>
<evidence type="ECO:0000259" key="2">
    <source>
        <dbReference type="Pfam" id="PF04155"/>
    </source>
</evidence>
<dbReference type="Proteomes" id="UP000494206">
    <property type="component" value="Unassembled WGS sequence"/>
</dbReference>
<organism evidence="3 4">
    <name type="scientific">Caenorhabditis bovis</name>
    <dbReference type="NCBI Taxonomy" id="2654633"/>
    <lineage>
        <taxon>Eukaryota</taxon>
        <taxon>Metazoa</taxon>
        <taxon>Ecdysozoa</taxon>
        <taxon>Nematoda</taxon>
        <taxon>Chromadorea</taxon>
        <taxon>Rhabditida</taxon>
        <taxon>Rhabditina</taxon>
        <taxon>Rhabditomorpha</taxon>
        <taxon>Rhabditoidea</taxon>
        <taxon>Rhabditidae</taxon>
        <taxon>Peloderinae</taxon>
        <taxon>Caenorhabditis</taxon>
    </lineage>
</organism>
<comment type="caution">
    <text evidence="3">The sequence shown here is derived from an EMBL/GenBank/DDBJ whole genome shotgun (WGS) entry which is preliminary data.</text>
</comment>
<evidence type="ECO:0000256" key="1">
    <source>
        <dbReference type="SAM" id="SignalP"/>
    </source>
</evidence>
<protein>
    <recommendedName>
        <fullName evidence="2">Ground-like domain-containing protein</fullName>
    </recommendedName>
</protein>
<accession>A0A8S1ED89</accession>
<keyword evidence="1" id="KW-0732">Signal</keyword>